<reference evidence="2 3" key="1">
    <citation type="submission" date="2020-04" db="EMBL/GenBank/DDBJ databases">
        <title>Draft genome sequence of Caldanaerobacter sunterraneus. strain 1523vc isolated from Griffin hot spring, Kamchatka, Russia.</title>
        <authorList>
            <person name="Toshchakov S.V."/>
            <person name="Podosokorskaya O.A."/>
            <person name="Kublanov I.V."/>
            <person name="Korzhenkov A."/>
            <person name="Patrushev M.V."/>
        </authorList>
    </citation>
    <scope>NUCLEOTIDE SEQUENCE [LARGE SCALE GENOMIC DNA]</scope>
    <source>
        <strain evidence="2 3">1523vc</strain>
    </source>
</reference>
<feature type="coiled-coil region" evidence="1">
    <location>
        <begin position="7"/>
        <end position="37"/>
    </location>
</feature>
<evidence type="ECO:0000313" key="2">
    <source>
        <dbReference type="EMBL" id="NNG66134.1"/>
    </source>
</evidence>
<dbReference type="EMBL" id="JABEQB010000005">
    <property type="protein sequence ID" value="NNG66134.1"/>
    <property type="molecule type" value="Genomic_DNA"/>
</dbReference>
<dbReference type="AlphaFoldDB" id="A0A7Y2L5F0"/>
<name>A0A7Y2L5F0_9THEO</name>
<keyword evidence="1" id="KW-0175">Coiled coil</keyword>
<dbReference type="Proteomes" id="UP000529861">
    <property type="component" value="Unassembled WGS sequence"/>
</dbReference>
<evidence type="ECO:0000256" key="1">
    <source>
        <dbReference type="SAM" id="Coils"/>
    </source>
</evidence>
<dbReference type="InterPro" id="IPR010064">
    <property type="entry name" value="HK97-gp10_tail"/>
</dbReference>
<sequence length="126" mass="14323">MAKDVEISGLQDILEELKKKSENISKLENEALRNAAQIVKEAAEQKAPVSKAKKEHMKDNIIISNISTSQGVKYIKVGVKKDFYYAKFVEFGTTKMKARPFMQPAYEENVEKIQKVMIDTLKEGLK</sequence>
<organism evidence="2 3">
    <name type="scientific">Caldanaerobacter subterraneus</name>
    <dbReference type="NCBI Taxonomy" id="911092"/>
    <lineage>
        <taxon>Bacteria</taxon>
        <taxon>Bacillati</taxon>
        <taxon>Bacillota</taxon>
        <taxon>Clostridia</taxon>
        <taxon>Thermoanaerobacterales</taxon>
        <taxon>Thermoanaerobacteraceae</taxon>
        <taxon>Caldanaerobacter</taxon>
    </lineage>
</organism>
<protein>
    <submittedName>
        <fullName evidence="2">HK97 gp10 family phage protein</fullName>
    </submittedName>
</protein>
<comment type="caution">
    <text evidence="2">The sequence shown here is derived from an EMBL/GenBank/DDBJ whole genome shotgun (WGS) entry which is preliminary data.</text>
</comment>
<gene>
    <name evidence="2" type="ORF">HKI81_02625</name>
</gene>
<accession>A0A7Y2L5F0</accession>
<proteinExistence type="predicted"/>
<dbReference type="Pfam" id="PF04883">
    <property type="entry name" value="HK97-gp10_like"/>
    <property type="match status" value="1"/>
</dbReference>
<dbReference type="RefSeq" id="WP_170270331.1">
    <property type="nucleotide sequence ID" value="NZ_JABEQB010000005.1"/>
</dbReference>
<evidence type="ECO:0000313" key="3">
    <source>
        <dbReference type="Proteomes" id="UP000529861"/>
    </source>
</evidence>
<dbReference type="NCBIfam" id="TIGR01725">
    <property type="entry name" value="phge_HK97_gp10"/>
    <property type="match status" value="1"/>
</dbReference>